<name>M5S1D2_9BACT</name>
<evidence type="ECO:0000313" key="3">
    <source>
        <dbReference type="Proteomes" id="UP000011996"/>
    </source>
</evidence>
<evidence type="ECO:0000313" key="2">
    <source>
        <dbReference type="EMBL" id="EMI25350.1"/>
    </source>
</evidence>
<accession>M5S1D2</accession>
<feature type="compositionally biased region" description="Polar residues" evidence="1">
    <location>
        <begin position="50"/>
        <end position="66"/>
    </location>
</feature>
<evidence type="ECO:0000256" key="1">
    <source>
        <dbReference type="SAM" id="MobiDB-lite"/>
    </source>
</evidence>
<dbReference type="AlphaFoldDB" id="M5S1D2"/>
<dbReference type="PATRIC" id="fig|1263868.3.peg.4413"/>
<proteinExistence type="predicted"/>
<dbReference type="Proteomes" id="UP000011996">
    <property type="component" value="Unassembled WGS sequence"/>
</dbReference>
<dbReference type="EMBL" id="ANOF01000127">
    <property type="protein sequence ID" value="EMI25350.1"/>
    <property type="molecule type" value="Genomic_DNA"/>
</dbReference>
<feature type="region of interest" description="Disordered" evidence="1">
    <location>
        <begin position="1"/>
        <end position="110"/>
    </location>
</feature>
<gene>
    <name evidence="2" type="ORF">RESH_04075</name>
</gene>
<protein>
    <submittedName>
        <fullName evidence="2">Uncharacterized protein</fullName>
    </submittedName>
</protein>
<comment type="caution">
    <text evidence="2">The sequence shown here is derived from an EMBL/GenBank/DDBJ whole genome shotgun (WGS) entry which is preliminary data.</text>
</comment>
<reference evidence="2 3" key="1">
    <citation type="journal article" date="2013" name="Mar. Genomics">
        <title>Expression of sulfatases in Rhodopirellula baltica and the diversity of sulfatases in the genus Rhodopirellula.</title>
        <authorList>
            <person name="Wegner C.E."/>
            <person name="Richter-Heitmann T."/>
            <person name="Klindworth A."/>
            <person name="Klockow C."/>
            <person name="Richter M."/>
            <person name="Achstetter T."/>
            <person name="Glockner F.O."/>
            <person name="Harder J."/>
        </authorList>
    </citation>
    <scope>NUCLEOTIDE SEQUENCE [LARGE SCALE GENOMIC DNA]</scope>
    <source>
        <strain evidence="2 3">SH398</strain>
    </source>
</reference>
<feature type="compositionally biased region" description="Polar residues" evidence="1">
    <location>
        <begin position="1"/>
        <end position="10"/>
    </location>
</feature>
<dbReference type="STRING" id="1263868.RESH_04075"/>
<organism evidence="2 3">
    <name type="scientific">Rhodopirellula europaea SH398</name>
    <dbReference type="NCBI Taxonomy" id="1263868"/>
    <lineage>
        <taxon>Bacteria</taxon>
        <taxon>Pseudomonadati</taxon>
        <taxon>Planctomycetota</taxon>
        <taxon>Planctomycetia</taxon>
        <taxon>Pirellulales</taxon>
        <taxon>Pirellulaceae</taxon>
        <taxon>Rhodopirellula</taxon>
    </lineage>
</organism>
<sequence length="140" mass="15725">MGTSIGSLSRYQIPPPDRNRTRDTEPSEIPTFARRTSPGHSKPTPPASSEPVQFSDTAFWQTSKWRTSPESKFGRGRATPLRRTRGRGPGMGTGEYYRPPEAPTAQKTSNFFRHRPLFRVSQIYTKDSPQLAADCSCQHV</sequence>